<accession>A0A0A8ZZS4</accession>
<name>A0A0A8ZZS4_ARUDO</name>
<reference evidence="1" key="1">
    <citation type="submission" date="2014-09" db="EMBL/GenBank/DDBJ databases">
        <authorList>
            <person name="Magalhaes I.L.F."/>
            <person name="Oliveira U."/>
            <person name="Santos F.R."/>
            <person name="Vidigal T.H.D.A."/>
            <person name="Brescovit A.D."/>
            <person name="Santos A.J."/>
        </authorList>
    </citation>
    <scope>NUCLEOTIDE SEQUENCE</scope>
    <source>
        <tissue evidence="1">Shoot tissue taken approximately 20 cm above the soil surface</tissue>
    </source>
</reference>
<dbReference type="AlphaFoldDB" id="A0A0A8ZZS4"/>
<evidence type="ECO:0000313" key="1">
    <source>
        <dbReference type="EMBL" id="JAD43193.1"/>
    </source>
</evidence>
<proteinExistence type="predicted"/>
<sequence length="32" mass="3447">MDALRLNTTVLHVGVAPNDGGADDNGLRWLVR</sequence>
<reference evidence="1" key="2">
    <citation type="journal article" date="2015" name="Data Brief">
        <title>Shoot transcriptome of the giant reed, Arundo donax.</title>
        <authorList>
            <person name="Barrero R.A."/>
            <person name="Guerrero F.D."/>
            <person name="Moolhuijzen P."/>
            <person name="Goolsby J.A."/>
            <person name="Tidwell J."/>
            <person name="Bellgard S.E."/>
            <person name="Bellgard M.I."/>
        </authorList>
    </citation>
    <scope>NUCLEOTIDE SEQUENCE</scope>
    <source>
        <tissue evidence="1">Shoot tissue taken approximately 20 cm above the soil surface</tissue>
    </source>
</reference>
<dbReference type="EMBL" id="GBRH01254702">
    <property type="protein sequence ID" value="JAD43193.1"/>
    <property type="molecule type" value="Transcribed_RNA"/>
</dbReference>
<protein>
    <submittedName>
        <fullName evidence="1">Uncharacterized protein</fullName>
    </submittedName>
</protein>
<organism evidence="1">
    <name type="scientific">Arundo donax</name>
    <name type="common">Giant reed</name>
    <name type="synonym">Donax arundinaceus</name>
    <dbReference type="NCBI Taxonomy" id="35708"/>
    <lineage>
        <taxon>Eukaryota</taxon>
        <taxon>Viridiplantae</taxon>
        <taxon>Streptophyta</taxon>
        <taxon>Embryophyta</taxon>
        <taxon>Tracheophyta</taxon>
        <taxon>Spermatophyta</taxon>
        <taxon>Magnoliopsida</taxon>
        <taxon>Liliopsida</taxon>
        <taxon>Poales</taxon>
        <taxon>Poaceae</taxon>
        <taxon>PACMAD clade</taxon>
        <taxon>Arundinoideae</taxon>
        <taxon>Arundineae</taxon>
        <taxon>Arundo</taxon>
    </lineage>
</organism>